<evidence type="ECO:0000313" key="1">
    <source>
        <dbReference type="EMBL" id="MBA0087760.1"/>
    </source>
</evidence>
<comment type="caution">
    <text evidence="1">The sequence shown here is derived from an EMBL/GenBank/DDBJ whole genome shotgun (WGS) entry which is preliminary data.</text>
</comment>
<reference evidence="1" key="1">
    <citation type="submission" date="2020-06" db="EMBL/GenBank/DDBJ databases">
        <title>Legume-microbial interactions unlock mineral nutrients during tropical forest succession.</title>
        <authorList>
            <person name="Epihov D.Z."/>
        </authorList>
    </citation>
    <scope>NUCLEOTIDE SEQUENCE [LARGE SCALE GENOMIC DNA]</scope>
    <source>
        <strain evidence="1">Pan2503</strain>
    </source>
</reference>
<protein>
    <recommendedName>
        <fullName evidence="3">Transposase</fullName>
    </recommendedName>
</protein>
<sequence length="407" mass="46256">MEPSRGKSICVPFDSEEHYAACVADPESFRQHLTEVFGQHPELFPARIDEGFVLHDKSWSLKQQLMLRRIELKATAGVFLVRPSFLLPYMVGRTEEVEKALYLRHWGVPFDALVYGFGRDAMYWYRAEIALGRPAIVGSTVKQPEKLPGHLLADEKHTWALGQEVYVPTTVGGGCILGATVTDAASADALETAYGEFAQEARALSPTYSPKTVCTDGWEGTQSAWRSLFPTVCIILCFLHSVLQIARRCGRDRATRTLILGRVWAAYHSCTRAQFSQRLRRLREWAKARPLKGALRQMVLKLCSKGPQFARAYRFPGAHRTSNALDRLMNHQDRRFYAMRYLHGTPDATRLAVRAMALQWNFHPYGARSRRNDPTRRSPFHDLNGFEYHPNWLHNLLIASSMGGHKL</sequence>
<dbReference type="AlphaFoldDB" id="A0A7V8NV22"/>
<gene>
    <name evidence="1" type="ORF">HRJ53_22470</name>
</gene>
<dbReference type="Proteomes" id="UP000567293">
    <property type="component" value="Unassembled WGS sequence"/>
</dbReference>
<proteinExistence type="predicted"/>
<name>A0A7V8NV22_9BACT</name>
<organism evidence="1 2">
    <name type="scientific">Candidatus Acidiferrum panamense</name>
    <dbReference type="NCBI Taxonomy" id="2741543"/>
    <lineage>
        <taxon>Bacteria</taxon>
        <taxon>Pseudomonadati</taxon>
        <taxon>Acidobacteriota</taxon>
        <taxon>Terriglobia</taxon>
        <taxon>Candidatus Acidiferrales</taxon>
        <taxon>Candidatus Acidiferrum</taxon>
    </lineage>
</organism>
<evidence type="ECO:0000313" key="2">
    <source>
        <dbReference type="Proteomes" id="UP000567293"/>
    </source>
</evidence>
<dbReference type="EMBL" id="JACDQQ010002168">
    <property type="protein sequence ID" value="MBA0087760.1"/>
    <property type="molecule type" value="Genomic_DNA"/>
</dbReference>
<evidence type="ECO:0008006" key="3">
    <source>
        <dbReference type="Google" id="ProtNLM"/>
    </source>
</evidence>
<accession>A0A7V8NV22</accession>
<keyword evidence="2" id="KW-1185">Reference proteome</keyword>